<dbReference type="AlphaFoldDB" id="A0A183SSY7"/>
<gene>
    <name evidence="10" type="ORF">SSLN_LOCUS7335</name>
</gene>
<evidence type="ECO:0000313" key="10">
    <source>
        <dbReference type="EMBL" id="VDL93720.1"/>
    </source>
</evidence>
<evidence type="ECO:0000256" key="2">
    <source>
        <dbReference type="ARBA" id="ARBA00004611"/>
    </source>
</evidence>
<dbReference type="InterPro" id="IPR042815">
    <property type="entry name" value="DRC10"/>
</dbReference>
<name>A0A183SSY7_SCHSO</name>
<evidence type="ECO:0000256" key="1">
    <source>
        <dbReference type="ARBA" id="ARBA00003029"/>
    </source>
</evidence>
<evidence type="ECO:0000256" key="7">
    <source>
        <dbReference type="ARBA" id="ARBA00023069"/>
    </source>
</evidence>
<accession>A0A183SSY7</accession>
<protein>
    <recommendedName>
        <fullName evidence="4">Dynein regulatory complex protein 10</fullName>
    </recommendedName>
</protein>
<evidence type="ECO:0000256" key="8">
    <source>
        <dbReference type="ARBA" id="ARBA00023212"/>
    </source>
</evidence>
<reference evidence="12" key="1">
    <citation type="submission" date="2016-06" db="UniProtKB">
        <authorList>
            <consortium name="WormBaseParasite"/>
        </authorList>
    </citation>
    <scope>IDENTIFICATION</scope>
</reference>
<evidence type="ECO:0000256" key="4">
    <source>
        <dbReference type="ARBA" id="ARBA00021752"/>
    </source>
</evidence>
<dbReference type="Proteomes" id="UP000275846">
    <property type="component" value="Unassembled WGS sequence"/>
</dbReference>
<evidence type="ECO:0000313" key="12">
    <source>
        <dbReference type="WBParaSite" id="SSLN_0000760301-mRNA-1"/>
    </source>
</evidence>
<keyword evidence="8" id="KW-0206">Cytoskeleton</keyword>
<evidence type="ECO:0000256" key="5">
    <source>
        <dbReference type="ARBA" id="ARBA00022490"/>
    </source>
</evidence>
<evidence type="ECO:0000256" key="3">
    <source>
        <dbReference type="ARBA" id="ARBA00009071"/>
    </source>
</evidence>
<dbReference type="OrthoDB" id="536093at2759"/>
<evidence type="ECO:0000313" key="11">
    <source>
        <dbReference type="Proteomes" id="UP000275846"/>
    </source>
</evidence>
<keyword evidence="6" id="KW-0282">Flagellum</keyword>
<comment type="subcellular location">
    <subcellularLocation>
        <location evidence="2">Cytoplasm</location>
        <location evidence="2">Cytoskeleton</location>
        <location evidence="2">Flagellum axoneme</location>
    </subcellularLocation>
</comment>
<evidence type="ECO:0000256" key="6">
    <source>
        <dbReference type="ARBA" id="ARBA00022846"/>
    </source>
</evidence>
<keyword evidence="5" id="KW-0963">Cytoplasm</keyword>
<dbReference type="PANTHER" id="PTHR31598">
    <property type="entry name" value="IQ DOMAIN-CONTAINING PROTEIN D"/>
    <property type="match status" value="1"/>
</dbReference>
<sequence length="276" mass="32394">MSEHSLALWDNLPTISEKDSLVRRVTQVTRVNRTNHVLKPAHSHMQTIEGKRAMLIIDSAITKCLLVSAFPKIIKNLDVWSYALKKRLFELTRQITRELIKVRPATEALIRHYQEWEVEPSGPVKHMTSLLVQLRHLMRHELLTTPKERAQKDEYLAMAERRSLKQAKQVEEKNAEISLLMNKLLKLEEETQTHIQNIHEKFLSDDRVAKSRHNANVTILKDDLQATHQTYKTLCEQHRKDQLAVRREKWKIEDEMDGILKKMDNQLYNIQVNCSS</sequence>
<comment type="function">
    <text evidence="1">Component of the nexin-dynein regulatory complex (N-DRC), a key regulator of ciliary/flagellar motility which maintains the alignment and integrity of the distal axoneme and regulates microtubule sliding in motile axonemes.</text>
</comment>
<reference evidence="10 11" key="2">
    <citation type="submission" date="2018-11" db="EMBL/GenBank/DDBJ databases">
        <authorList>
            <consortium name="Pathogen Informatics"/>
        </authorList>
    </citation>
    <scope>NUCLEOTIDE SEQUENCE [LARGE SCALE GENOMIC DNA]</scope>
    <source>
        <strain evidence="10 11">NST_G2</strain>
    </source>
</reference>
<keyword evidence="9" id="KW-0966">Cell projection</keyword>
<dbReference type="WBParaSite" id="SSLN_0000760301-mRNA-1">
    <property type="protein sequence ID" value="SSLN_0000760301-mRNA-1"/>
    <property type="gene ID" value="SSLN_0000760301"/>
</dbReference>
<dbReference type="PANTHER" id="PTHR31598:SF1">
    <property type="entry name" value="DYNEIN REGULATORY COMPLEX PROTEIN 10"/>
    <property type="match status" value="1"/>
</dbReference>
<evidence type="ECO:0000256" key="9">
    <source>
        <dbReference type="ARBA" id="ARBA00023273"/>
    </source>
</evidence>
<proteinExistence type="inferred from homology"/>
<comment type="similarity">
    <text evidence="3">Belongs to the DRC10 family.</text>
</comment>
<keyword evidence="11" id="KW-1185">Reference proteome</keyword>
<dbReference type="EMBL" id="UYSU01034094">
    <property type="protein sequence ID" value="VDL93720.1"/>
    <property type="molecule type" value="Genomic_DNA"/>
</dbReference>
<keyword evidence="7" id="KW-0969">Cilium</keyword>
<organism evidence="12">
    <name type="scientific">Schistocephalus solidus</name>
    <name type="common">Tapeworm</name>
    <dbReference type="NCBI Taxonomy" id="70667"/>
    <lineage>
        <taxon>Eukaryota</taxon>
        <taxon>Metazoa</taxon>
        <taxon>Spiralia</taxon>
        <taxon>Lophotrochozoa</taxon>
        <taxon>Platyhelminthes</taxon>
        <taxon>Cestoda</taxon>
        <taxon>Eucestoda</taxon>
        <taxon>Diphyllobothriidea</taxon>
        <taxon>Diphyllobothriidae</taxon>
        <taxon>Schistocephalus</taxon>
    </lineage>
</organism>